<comment type="caution">
    <text evidence="1">The sequence shown here is derived from an EMBL/GenBank/DDBJ whole genome shotgun (WGS) entry which is preliminary data.</text>
</comment>
<protein>
    <recommendedName>
        <fullName evidence="3">DUF2726 domain-containing protein</fullName>
    </recommendedName>
</protein>
<name>A0ABW6K9T9_9BACI</name>
<evidence type="ECO:0000313" key="1">
    <source>
        <dbReference type="EMBL" id="MFE8700960.1"/>
    </source>
</evidence>
<sequence>MGRLSLTQEEFKQRVKEAVGDEYVVMGEIKTTKEKVLMKHKVCGESWGITPDNFLNQGRRCPICAKKNATKSHEQFIQEVEKQGNGEYEVVGEYVNARTKVSMKHTVCGYVRDIRPDNFLAGTRCRKCSHQHKKKTNKKKTHEQFLQEVEEKFGKGTYQILEPYQTNRTLILVQHSKCGHEWSVRPNNFLSCSNPCPKCNGCYQPTPEEWEEEVRAITDGEYEAVSPYENSLTIVILHHKSCGTSFLMRPSAFRSGNRCTKCSKGIMSPNEWREFVHSTTNGEYEAVSDYKKTHQKVQIRHHKCGHVYPVRPADFKQGVRCPHCQEWKGEKAIRDYLTSVSIPFQKDHKFQDLYDKSPSHPLKFDVGIYDQPHFPIILAEYDGEQHTKEVEFFNGEEGYQDRRRKDKKKNQYALKHGIPLIRIPYTVKPEEVPQVLEQELHNLLSETPQNTPYLINPIHTLVSTKQVG</sequence>
<organism evidence="1 2">
    <name type="scientific">Cytobacillus spartinae</name>
    <dbReference type="NCBI Taxonomy" id="3299023"/>
    <lineage>
        <taxon>Bacteria</taxon>
        <taxon>Bacillati</taxon>
        <taxon>Bacillota</taxon>
        <taxon>Bacilli</taxon>
        <taxon>Bacillales</taxon>
        <taxon>Bacillaceae</taxon>
        <taxon>Cytobacillus</taxon>
    </lineage>
</organism>
<gene>
    <name evidence="1" type="ORF">ACFYKX_10060</name>
</gene>
<dbReference type="EMBL" id="JBIACK010000004">
    <property type="protein sequence ID" value="MFE8700960.1"/>
    <property type="molecule type" value="Genomic_DNA"/>
</dbReference>
<keyword evidence="2" id="KW-1185">Reference proteome</keyword>
<accession>A0ABW6K9T9</accession>
<evidence type="ECO:0000313" key="2">
    <source>
        <dbReference type="Proteomes" id="UP001601059"/>
    </source>
</evidence>
<evidence type="ECO:0008006" key="3">
    <source>
        <dbReference type="Google" id="ProtNLM"/>
    </source>
</evidence>
<dbReference type="RefSeq" id="WP_389360657.1">
    <property type="nucleotide sequence ID" value="NZ_JBIACK010000004.1"/>
</dbReference>
<dbReference type="Proteomes" id="UP001601059">
    <property type="component" value="Unassembled WGS sequence"/>
</dbReference>
<proteinExistence type="predicted"/>
<reference evidence="1 2" key="1">
    <citation type="submission" date="2024-08" db="EMBL/GenBank/DDBJ databases">
        <title>Two novel Cytobacillus novel species.</title>
        <authorList>
            <person name="Liu G."/>
        </authorList>
    </citation>
    <scope>NUCLEOTIDE SEQUENCE [LARGE SCALE GENOMIC DNA]</scope>
    <source>
        <strain evidence="1 2">FJAT-54145</strain>
    </source>
</reference>
<dbReference type="Gene3D" id="3.40.960.10">
    <property type="entry name" value="VSR Endonuclease"/>
    <property type="match status" value="1"/>
</dbReference>